<accession>A0A508WUX2</accession>
<protein>
    <submittedName>
        <fullName evidence="1">Type 12 methyltransferase</fullName>
    </submittedName>
</protein>
<sequence length="211" mass="23501">MSVAVVAHCYWSVDRKKRWMCVAERRGTGWIISAPEPVRDTADLIPRLRRRCETDGALVMGFDFPIGLPVAYGSASGLADFRAALRAFGSAPYAQWFDVAEHRDEISIHRPFYPMRPGGTQRQHLFDALNIEDGSDLLRRCERATAVCGDACMLFWTLGGNQVGKAAITGWREIIIPNLDDVVLWPFDGTLSELMKSGATIVAEPSLRRAF</sequence>
<dbReference type="GO" id="GO:0032259">
    <property type="term" value="P:methylation"/>
    <property type="evidence" value="ECO:0007669"/>
    <property type="project" value="UniProtKB-KW"/>
</dbReference>
<keyword evidence="1" id="KW-0808">Transferase</keyword>
<name>A0A508WUX2_9HYPH</name>
<keyword evidence="1" id="KW-0489">Methyltransferase</keyword>
<organism evidence="1">
    <name type="scientific">Sinorhizobium medicae</name>
    <dbReference type="NCBI Taxonomy" id="110321"/>
    <lineage>
        <taxon>Bacteria</taxon>
        <taxon>Pseudomonadati</taxon>
        <taxon>Pseudomonadota</taxon>
        <taxon>Alphaproteobacteria</taxon>
        <taxon>Hyphomicrobiales</taxon>
        <taxon>Rhizobiaceae</taxon>
        <taxon>Sinorhizobium/Ensifer group</taxon>
        <taxon>Sinorhizobium</taxon>
    </lineage>
</organism>
<dbReference type="Proteomes" id="UP000507954">
    <property type="component" value="Unassembled WGS sequence"/>
</dbReference>
<gene>
    <name evidence="1" type="ORF">EMEDMD4_1080009</name>
</gene>
<reference evidence="1" key="1">
    <citation type="submission" date="2019-06" db="EMBL/GenBank/DDBJ databases">
        <authorList>
            <person name="Le Quere A."/>
            <person name="Colella S."/>
        </authorList>
    </citation>
    <scope>NUCLEOTIDE SEQUENCE</scope>
    <source>
        <strain evidence="1">EmedicaeMD41</strain>
    </source>
</reference>
<proteinExistence type="predicted"/>
<evidence type="ECO:0000313" key="1">
    <source>
        <dbReference type="EMBL" id="VTZ59431.1"/>
    </source>
</evidence>
<dbReference type="AlphaFoldDB" id="A0A508WUX2"/>
<dbReference type="EMBL" id="CABFNB010000011">
    <property type="protein sequence ID" value="VTZ59431.1"/>
    <property type="molecule type" value="Genomic_DNA"/>
</dbReference>
<dbReference type="GO" id="GO:0008168">
    <property type="term" value="F:methyltransferase activity"/>
    <property type="evidence" value="ECO:0007669"/>
    <property type="project" value="UniProtKB-KW"/>
</dbReference>